<dbReference type="InterPro" id="IPR036396">
    <property type="entry name" value="Cyt_P450_sf"/>
</dbReference>
<proteinExistence type="inferred from homology"/>
<dbReference type="SUPFAM" id="SSF48264">
    <property type="entry name" value="Cytochrome P450"/>
    <property type="match status" value="1"/>
</dbReference>
<protein>
    <submittedName>
        <fullName evidence="3">Uncharacterized protein</fullName>
    </submittedName>
</protein>
<organism evidence="3 4">
    <name type="scientific">Caerostris extrusa</name>
    <name type="common">Bark spider</name>
    <name type="synonym">Caerostris bankana</name>
    <dbReference type="NCBI Taxonomy" id="172846"/>
    <lineage>
        <taxon>Eukaryota</taxon>
        <taxon>Metazoa</taxon>
        <taxon>Ecdysozoa</taxon>
        <taxon>Arthropoda</taxon>
        <taxon>Chelicerata</taxon>
        <taxon>Arachnida</taxon>
        <taxon>Araneae</taxon>
        <taxon>Araneomorphae</taxon>
        <taxon>Entelegynae</taxon>
        <taxon>Araneoidea</taxon>
        <taxon>Araneidae</taxon>
        <taxon>Caerostris</taxon>
    </lineage>
</organism>
<dbReference type="Pfam" id="PF00067">
    <property type="entry name" value="p450"/>
    <property type="match status" value="1"/>
</dbReference>
<dbReference type="EMBL" id="BPLR01015527">
    <property type="protein sequence ID" value="GIY76740.1"/>
    <property type="molecule type" value="Genomic_DNA"/>
</dbReference>
<name>A0AAV4W5P0_CAEEX</name>
<comment type="caution">
    <text evidence="3">The sequence shown here is derived from an EMBL/GenBank/DDBJ whole genome shotgun (WGS) entry which is preliminary data.</text>
</comment>
<dbReference type="GO" id="GO:0020037">
    <property type="term" value="F:heme binding"/>
    <property type="evidence" value="ECO:0007669"/>
    <property type="project" value="InterPro"/>
</dbReference>
<evidence type="ECO:0000256" key="2">
    <source>
        <dbReference type="ARBA" id="ARBA00023033"/>
    </source>
</evidence>
<dbReference type="InterPro" id="IPR001128">
    <property type="entry name" value="Cyt_P450"/>
</dbReference>
<reference evidence="3 4" key="1">
    <citation type="submission" date="2021-06" db="EMBL/GenBank/DDBJ databases">
        <title>Caerostris extrusa draft genome.</title>
        <authorList>
            <person name="Kono N."/>
            <person name="Arakawa K."/>
        </authorList>
    </citation>
    <scope>NUCLEOTIDE SEQUENCE [LARGE SCALE GENOMIC DNA]</scope>
</reference>
<sequence length="88" mass="9833">MEALGEDGRARYDERHKIPYTFAVLMEAQNSISSIVPLSTTRRASQAIHINGYVIPQRFGHMRQSMGGLHATTQAIGISLKSFCQRDI</sequence>
<keyword evidence="2" id="KW-0503">Monooxygenase</keyword>
<dbReference type="Gene3D" id="1.10.630.10">
    <property type="entry name" value="Cytochrome P450"/>
    <property type="match status" value="1"/>
</dbReference>
<evidence type="ECO:0000313" key="3">
    <source>
        <dbReference type="EMBL" id="GIY76740.1"/>
    </source>
</evidence>
<evidence type="ECO:0000313" key="4">
    <source>
        <dbReference type="Proteomes" id="UP001054945"/>
    </source>
</evidence>
<dbReference type="Proteomes" id="UP001054945">
    <property type="component" value="Unassembled WGS sequence"/>
</dbReference>
<evidence type="ECO:0000256" key="1">
    <source>
        <dbReference type="ARBA" id="ARBA00010617"/>
    </source>
</evidence>
<keyword evidence="4" id="KW-1185">Reference proteome</keyword>
<accession>A0AAV4W5P0</accession>
<gene>
    <name evidence="3" type="ORF">CEXT_569081</name>
</gene>
<dbReference type="GO" id="GO:0005506">
    <property type="term" value="F:iron ion binding"/>
    <property type="evidence" value="ECO:0007669"/>
    <property type="project" value="InterPro"/>
</dbReference>
<dbReference type="GO" id="GO:0016705">
    <property type="term" value="F:oxidoreductase activity, acting on paired donors, with incorporation or reduction of molecular oxygen"/>
    <property type="evidence" value="ECO:0007669"/>
    <property type="project" value="InterPro"/>
</dbReference>
<dbReference type="GO" id="GO:0004497">
    <property type="term" value="F:monooxygenase activity"/>
    <property type="evidence" value="ECO:0007669"/>
    <property type="project" value="UniProtKB-KW"/>
</dbReference>
<dbReference type="AlphaFoldDB" id="A0AAV4W5P0"/>
<keyword evidence="2" id="KW-0560">Oxidoreductase</keyword>
<comment type="similarity">
    <text evidence="1">Belongs to the cytochrome P450 family.</text>
</comment>